<dbReference type="OrthoDB" id="547684at2759"/>
<dbReference type="InterPro" id="IPR007863">
    <property type="entry name" value="Peptidase_M16_C"/>
</dbReference>
<dbReference type="InterPro" id="IPR032632">
    <property type="entry name" value="Peptidase_M16_M"/>
</dbReference>
<evidence type="ECO:0000256" key="6">
    <source>
        <dbReference type="ARBA" id="ARBA00023049"/>
    </source>
</evidence>
<evidence type="ECO:0000256" key="2">
    <source>
        <dbReference type="ARBA" id="ARBA00022670"/>
    </source>
</evidence>
<evidence type="ECO:0000256" key="4">
    <source>
        <dbReference type="ARBA" id="ARBA00022801"/>
    </source>
</evidence>
<feature type="region of interest" description="Disordered" evidence="7">
    <location>
        <begin position="47"/>
        <end position="182"/>
    </location>
</feature>
<reference evidence="12 13" key="1">
    <citation type="journal article" date="2010" name="Science">
        <title>Genomic analysis of organismal complexity in the multicellular green alga Volvox carteri.</title>
        <authorList>
            <person name="Prochnik S.E."/>
            <person name="Umen J."/>
            <person name="Nedelcu A.M."/>
            <person name="Hallmann A."/>
            <person name="Miller S.M."/>
            <person name="Nishii I."/>
            <person name="Ferris P."/>
            <person name="Kuo A."/>
            <person name="Mitros T."/>
            <person name="Fritz-Laylin L.K."/>
            <person name="Hellsten U."/>
            <person name="Chapman J."/>
            <person name="Simakov O."/>
            <person name="Rensing S.A."/>
            <person name="Terry A."/>
            <person name="Pangilinan J."/>
            <person name="Kapitonov V."/>
            <person name="Jurka J."/>
            <person name="Salamov A."/>
            <person name="Shapiro H."/>
            <person name="Schmutz J."/>
            <person name="Grimwood J."/>
            <person name="Lindquist E."/>
            <person name="Lucas S."/>
            <person name="Grigoriev I.V."/>
            <person name="Schmitt R."/>
            <person name="Kirk D."/>
            <person name="Rokhsar D.S."/>
        </authorList>
    </citation>
    <scope>NUCLEOTIDE SEQUENCE [LARGE SCALE GENOMIC DNA]</scope>
    <source>
        <strain evidence="13">f. Nagariensis / Eve</strain>
    </source>
</reference>
<feature type="compositionally biased region" description="Acidic residues" evidence="7">
    <location>
        <begin position="158"/>
        <end position="168"/>
    </location>
</feature>
<dbReference type="AlphaFoldDB" id="D8U5L4"/>
<dbReference type="SUPFAM" id="SSF63411">
    <property type="entry name" value="LuxS/MPP-like metallohydrolase"/>
    <property type="match status" value="3"/>
</dbReference>
<dbReference type="eggNOG" id="KOG0959">
    <property type="taxonomic scope" value="Eukaryota"/>
</dbReference>
<feature type="domain" description="Coenzyme PQQ synthesis protein F-like C-terminal lobe" evidence="11">
    <location>
        <begin position="627"/>
        <end position="721"/>
    </location>
</feature>
<dbReference type="Pfam" id="PF05193">
    <property type="entry name" value="Peptidase_M16_C"/>
    <property type="match status" value="1"/>
</dbReference>
<dbReference type="PANTHER" id="PTHR43690:SF18">
    <property type="entry name" value="INSULIN-DEGRADING ENZYME-RELATED"/>
    <property type="match status" value="1"/>
</dbReference>
<protein>
    <recommendedName>
        <fullName evidence="14">Peptidase M16 C-terminal domain-containing protein</fullName>
    </recommendedName>
</protein>
<proteinExistence type="inferred from homology"/>
<dbReference type="InParanoid" id="D8U5L4"/>
<comment type="similarity">
    <text evidence="1">Belongs to the peptidase M16 family.</text>
</comment>
<dbReference type="Pfam" id="PF22456">
    <property type="entry name" value="PqqF-like_C_4"/>
    <property type="match status" value="1"/>
</dbReference>
<keyword evidence="5" id="KW-0862">Zinc</keyword>
<feature type="domain" description="Peptidase M16 C-terminal" evidence="9">
    <location>
        <begin position="298"/>
        <end position="410"/>
    </location>
</feature>
<feature type="compositionally biased region" description="Basic residues" evidence="7">
    <location>
        <begin position="172"/>
        <end position="182"/>
    </location>
</feature>
<dbReference type="Pfam" id="PF00675">
    <property type="entry name" value="Peptidase_M16"/>
    <property type="match status" value="1"/>
</dbReference>
<name>D8U5L4_VOLCA</name>
<evidence type="ECO:0000256" key="5">
    <source>
        <dbReference type="ARBA" id="ARBA00022833"/>
    </source>
</evidence>
<dbReference type="Gene3D" id="3.30.830.10">
    <property type="entry name" value="Metalloenzyme, LuxS/M16 peptidase-like"/>
    <property type="match status" value="5"/>
</dbReference>
<evidence type="ECO:0000259" key="11">
    <source>
        <dbReference type="Pfam" id="PF22456"/>
    </source>
</evidence>
<keyword evidence="3" id="KW-0479">Metal-binding</keyword>
<evidence type="ECO:0000259" key="8">
    <source>
        <dbReference type="Pfam" id="PF00675"/>
    </source>
</evidence>
<dbReference type="STRING" id="3068.D8U5L4"/>
<dbReference type="InterPro" id="IPR011765">
    <property type="entry name" value="Pept_M16_N"/>
</dbReference>
<evidence type="ECO:0000256" key="3">
    <source>
        <dbReference type="ARBA" id="ARBA00022723"/>
    </source>
</evidence>
<keyword evidence="13" id="KW-1185">Reference proteome</keyword>
<organism evidence="13">
    <name type="scientific">Volvox carteri f. nagariensis</name>
    <dbReference type="NCBI Taxonomy" id="3068"/>
    <lineage>
        <taxon>Eukaryota</taxon>
        <taxon>Viridiplantae</taxon>
        <taxon>Chlorophyta</taxon>
        <taxon>core chlorophytes</taxon>
        <taxon>Chlorophyceae</taxon>
        <taxon>CS clade</taxon>
        <taxon>Chlamydomonadales</taxon>
        <taxon>Volvocaceae</taxon>
        <taxon>Volvox</taxon>
    </lineage>
</organism>
<dbReference type="GO" id="GO:0006508">
    <property type="term" value="P:proteolysis"/>
    <property type="evidence" value="ECO:0007669"/>
    <property type="project" value="UniProtKB-KW"/>
</dbReference>
<feature type="domain" description="Peptidase M16 N-terminal" evidence="8">
    <location>
        <begin position="205"/>
        <end position="258"/>
    </location>
</feature>
<keyword evidence="2" id="KW-0645">Protease</keyword>
<gene>
    <name evidence="12" type="ORF">VOLCADRAFT_94734</name>
</gene>
<keyword evidence="6" id="KW-0482">Metalloprotease</keyword>
<feature type="compositionally biased region" description="Acidic residues" evidence="7">
    <location>
        <begin position="135"/>
        <end position="145"/>
    </location>
</feature>
<dbReference type="InterPro" id="IPR054734">
    <property type="entry name" value="PqqF-like_C_4"/>
</dbReference>
<evidence type="ECO:0000256" key="1">
    <source>
        <dbReference type="ARBA" id="ARBA00007261"/>
    </source>
</evidence>
<dbReference type="Proteomes" id="UP000001058">
    <property type="component" value="Unassembled WGS sequence"/>
</dbReference>
<dbReference type="PANTHER" id="PTHR43690">
    <property type="entry name" value="NARDILYSIN"/>
    <property type="match status" value="1"/>
</dbReference>
<evidence type="ECO:0000313" key="12">
    <source>
        <dbReference type="EMBL" id="EFJ45023.1"/>
    </source>
</evidence>
<evidence type="ECO:0000259" key="9">
    <source>
        <dbReference type="Pfam" id="PF05193"/>
    </source>
</evidence>
<dbReference type="RefSeq" id="XP_002953994.1">
    <property type="nucleotide sequence ID" value="XM_002953948.1"/>
</dbReference>
<dbReference type="Pfam" id="PF16187">
    <property type="entry name" value="Peptidase_M16_M"/>
    <property type="match status" value="1"/>
</dbReference>
<feature type="domain" description="Peptidase M16 middle/third" evidence="10">
    <location>
        <begin position="429"/>
        <end position="482"/>
    </location>
</feature>
<accession>D8U5L4</accession>
<dbReference type="KEGG" id="vcn:VOLCADRAFT_94734"/>
<dbReference type="InterPro" id="IPR050626">
    <property type="entry name" value="Peptidase_M16"/>
</dbReference>
<dbReference type="GO" id="GO:0046872">
    <property type="term" value="F:metal ion binding"/>
    <property type="evidence" value="ECO:0007669"/>
    <property type="project" value="UniProtKB-KW"/>
</dbReference>
<dbReference type="InterPro" id="IPR011249">
    <property type="entry name" value="Metalloenz_LuxS/M16"/>
</dbReference>
<sequence length="823" mass="88510">MPLSEGDPPGNGGVIQVIQSPNDKKKYRYMVLENGLRVLLISDPEMQNTSAAEDDGQGPMEVEGGRGAAVGGKPATAASGAGAKQPRQDGKGRGAAAAAAAGSDEESSGDLMSGDGEGDEGEDEESSGSRSGSGEGDEDEDEDEEMTSREGGSGSGGGEEEEEEEEEEGSRRRGKKGGHKAPVKKAAAAMAVGVGSFSDPEDLQEVTNYHFEVAPAHLAGALDRFAQFFIAPLCNEGSMEREVLAVDSEFCQVLQDDHCLLAQIMCHTSRPGHIYRKFSWGNKASLWEQPRLAGLDVRRRLLEYYNRQYGADRSCLVVLGGEELDELARMVVDGFGAMPSGRGPQPSFAALEPPFEGRFLHVLPAVRDGHELKLTFQLPPMQRLYGSKADSYISHLLGHEGPGSLLSALKVGPQEWVWQEMRAVSEQRWRFLEEADPMDTVSRLAGAMHIARPEHTLVSEYLHERWQPDLVAKLLEKMEPAAPGVSYRIDLLTRRYDEVKSRVLALSSREGVEAREEREPWFNLEVVVMQLSVGVTEAAIRCDDPGTVVSEPSVCRFRSPPELLPAGVTTLLATPPVLLLDRPGHSAVRGAAAVQLPRGGVCARQCHVRGCRTAGGGSGFGAGSGILYEPCYDTLRTKQQLGYSVYSGTRLTGGVSGFCVQVVSARHPPEHLDVCVELFLASMAPRIRDMGARELGTHVGALAAAKLQRDRNQLDEASRLWGHITSQRYGHIRAHTLSIYIRYSLAQALCGVIPTPHHCSAAVYLALRCGGRVWRAGVEGGCGGRVWRAGVEGGCGGRVMTVVRAGEAVCKGGEKAAKGWLAG</sequence>
<dbReference type="EMBL" id="GL378360">
    <property type="protein sequence ID" value="EFJ45023.1"/>
    <property type="molecule type" value="Genomic_DNA"/>
</dbReference>
<feature type="region of interest" description="Disordered" evidence="7">
    <location>
        <begin position="1"/>
        <end position="20"/>
    </location>
</feature>
<evidence type="ECO:0008006" key="14">
    <source>
        <dbReference type="Google" id="ProtNLM"/>
    </source>
</evidence>
<feature type="compositionally biased region" description="Acidic residues" evidence="7">
    <location>
        <begin position="116"/>
        <end position="126"/>
    </location>
</feature>
<evidence type="ECO:0000313" key="13">
    <source>
        <dbReference type="Proteomes" id="UP000001058"/>
    </source>
</evidence>
<keyword evidence="4" id="KW-0378">Hydrolase</keyword>
<dbReference type="GeneID" id="9617002"/>
<evidence type="ECO:0000256" key="7">
    <source>
        <dbReference type="SAM" id="MobiDB-lite"/>
    </source>
</evidence>
<dbReference type="GO" id="GO:0008237">
    <property type="term" value="F:metallopeptidase activity"/>
    <property type="evidence" value="ECO:0007669"/>
    <property type="project" value="UniProtKB-KW"/>
</dbReference>
<evidence type="ECO:0000259" key="10">
    <source>
        <dbReference type="Pfam" id="PF16187"/>
    </source>
</evidence>